<organism evidence="4">
    <name type="scientific">Aphanomyces astaci</name>
    <name type="common">Crayfish plague agent</name>
    <dbReference type="NCBI Taxonomy" id="112090"/>
    <lineage>
        <taxon>Eukaryota</taxon>
        <taxon>Sar</taxon>
        <taxon>Stramenopiles</taxon>
        <taxon>Oomycota</taxon>
        <taxon>Saprolegniomycetes</taxon>
        <taxon>Saprolegniales</taxon>
        <taxon>Verrucalvaceae</taxon>
        <taxon>Aphanomyces</taxon>
    </lineage>
</organism>
<keyword evidence="1" id="KW-0802">TPR repeat</keyword>
<feature type="repeat" description="TPR" evidence="1">
    <location>
        <begin position="665"/>
        <end position="698"/>
    </location>
</feature>
<protein>
    <submittedName>
        <fullName evidence="4">Uncharacterized protein</fullName>
    </submittedName>
</protein>
<feature type="chain" id="PRO_5004841166" evidence="3">
    <location>
        <begin position="17"/>
        <end position="1135"/>
    </location>
</feature>
<feature type="transmembrane region" description="Helical" evidence="2">
    <location>
        <begin position="222"/>
        <end position="244"/>
    </location>
</feature>
<dbReference type="PROSITE" id="PS50005">
    <property type="entry name" value="TPR"/>
    <property type="match status" value="2"/>
</dbReference>
<dbReference type="OrthoDB" id="79426at2759"/>
<dbReference type="AlphaFoldDB" id="W4GJ46"/>
<reference evidence="4" key="1">
    <citation type="submission" date="2013-12" db="EMBL/GenBank/DDBJ databases">
        <title>The Genome Sequence of Aphanomyces astaci APO3.</title>
        <authorList>
            <consortium name="The Broad Institute Genomics Platform"/>
            <person name="Russ C."/>
            <person name="Tyler B."/>
            <person name="van West P."/>
            <person name="Dieguez-Uribeondo J."/>
            <person name="Young S.K."/>
            <person name="Zeng Q."/>
            <person name="Gargeya S."/>
            <person name="Fitzgerald M."/>
            <person name="Abouelleil A."/>
            <person name="Alvarado L."/>
            <person name="Chapman S.B."/>
            <person name="Gainer-Dewar J."/>
            <person name="Goldberg J."/>
            <person name="Griggs A."/>
            <person name="Gujja S."/>
            <person name="Hansen M."/>
            <person name="Howarth C."/>
            <person name="Imamovic A."/>
            <person name="Ireland A."/>
            <person name="Larimer J."/>
            <person name="McCowan C."/>
            <person name="Murphy C."/>
            <person name="Pearson M."/>
            <person name="Poon T.W."/>
            <person name="Priest M."/>
            <person name="Roberts A."/>
            <person name="Saif S."/>
            <person name="Shea T."/>
            <person name="Sykes S."/>
            <person name="Wortman J."/>
            <person name="Nusbaum C."/>
            <person name="Birren B."/>
        </authorList>
    </citation>
    <scope>NUCLEOTIDE SEQUENCE [LARGE SCALE GENOMIC DNA]</scope>
    <source>
        <strain evidence="4">APO3</strain>
    </source>
</reference>
<dbReference type="Gene3D" id="1.25.40.10">
    <property type="entry name" value="Tetratricopeptide repeat domain"/>
    <property type="match status" value="1"/>
</dbReference>
<feature type="signal peptide" evidence="3">
    <location>
        <begin position="1"/>
        <end position="16"/>
    </location>
</feature>
<dbReference type="SUPFAM" id="SSF48452">
    <property type="entry name" value="TPR-like"/>
    <property type="match status" value="1"/>
</dbReference>
<dbReference type="InterPro" id="IPR011990">
    <property type="entry name" value="TPR-like_helical_dom_sf"/>
</dbReference>
<evidence type="ECO:0000256" key="1">
    <source>
        <dbReference type="PROSITE-ProRule" id="PRU00339"/>
    </source>
</evidence>
<keyword evidence="2" id="KW-1133">Transmembrane helix</keyword>
<sequence>MLLMLVPAAMVAGLDSQPEHDGFTTYCWKSKGNPLAKDLNETMKLVESHGRGCPVQLRLETTGTMVTKDGELVVGVLEALRVKWTAVASDVTSSANAFNLTRFYTIVTPISQYVQIPHSNLHACEFGPRPCTPFDRGENPTDNTPNQEMNFTTGKAQFEEPDLRFSKPGQYSLLAHVVLPGEAPSIRYDFVVYKKIVVKDVAPPPPPSESVPVASTNNKNTLYAVLGCVATLVLIAVAALVVNLQKRKNYASSKEVDIEEATTTVPNLTTSYPSTHNRPDTIYSQDQTFSFAPSSEHSSCSDRRMRPPMSTFEVRLGHHYHQPPPLPPPAHRDQFHYDDIEYRQPPPQYDPDRMWTTGCAALEWCPSAGSFDLHSAALLHGLSKYHRGEFEDSQRSLTQAVESGTATVMSAQVKHSSGRLWSAYESLLNMTSCEDHQQAAPHQHCLGRWYVLAQVYIDLGLRGKACDSLASILQFNRWHNGARALSSTAGCPRVHDAIADVAFVPPVAFPWSRPLHQDDNIQQLLRTTNSRSAMMLGCLEDHLVAASMERGCVPVLLNLGAMMHARKHYARAFEYYMQVLSLDPSHSIALSNCHAMWHSMTNSYEPSVIYLHSGARLDHRLLPEIPTPDDLDALALQAADAHGRGRRHIALAKLTMLVLFQPHNPFVLNDLGAVQFQLGLVGDAIQSFQRALTLHPRYTQALNNIATLAQEQGQNDVALSYYGRAMAVDSTDAHVRYNMGNTLMAMKRYDHVVRMYTLLFGLTEVLHWTASDMAELEDNDRSLSRQVLQPLGTLVAAMLVAYPAHMRFNCVQSVLTNEFDVHFRLNTSFEQVVRRTQLAYDRSWNVFGLALQATAAMPRPEQVYQAITTSCSSMINKDNERHAHHFTRLTPPQDPTIQRTSQNITILSLVYLAVQYYRTADASRQLELDTCLRSNLANDHIAQVHVLVEGAPGDLTPFVNGHGGSKLHVTVVPDRLTMRAALEYANKTRPHAQWVIANADIHFDSSLRVLVDGPRLPRNQVVALTRWQYNEVLNEVMFHPRIDSHDAWAVFPAGLPRALLPQVDFYLGYLRTDTRFVAALYACNVSVVNWGFQVRAIHRHAATHRAYTSQHTAWGADAYLLLSLFSHDSIILTAP</sequence>
<dbReference type="InterPro" id="IPR019734">
    <property type="entry name" value="TPR_rpt"/>
</dbReference>
<keyword evidence="2" id="KW-0472">Membrane</keyword>
<evidence type="ECO:0000313" key="4">
    <source>
        <dbReference type="EMBL" id="ETV79346.1"/>
    </source>
</evidence>
<dbReference type="VEuPathDB" id="FungiDB:H257_07380"/>
<name>W4GJ46_APHAT</name>
<feature type="repeat" description="TPR" evidence="1">
    <location>
        <begin position="553"/>
        <end position="586"/>
    </location>
</feature>
<dbReference type="GeneID" id="20809376"/>
<dbReference type="PANTHER" id="PTHR40743:SF1">
    <property type="entry name" value="POSSIBLE GLYCOSYLTRANSFERASE"/>
    <property type="match status" value="1"/>
</dbReference>
<dbReference type="STRING" id="112090.W4GJ46"/>
<gene>
    <name evidence="4" type="ORF">H257_07380</name>
</gene>
<proteinExistence type="predicted"/>
<dbReference type="SMART" id="SM00028">
    <property type="entry name" value="TPR"/>
    <property type="match status" value="4"/>
</dbReference>
<evidence type="ECO:0000256" key="3">
    <source>
        <dbReference type="SAM" id="SignalP"/>
    </source>
</evidence>
<dbReference type="EMBL" id="KI913128">
    <property type="protein sequence ID" value="ETV79346.1"/>
    <property type="molecule type" value="Genomic_DNA"/>
</dbReference>
<evidence type="ECO:0000256" key="2">
    <source>
        <dbReference type="SAM" id="Phobius"/>
    </source>
</evidence>
<keyword evidence="2" id="KW-0812">Transmembrane</keyword>
<keyword evidence="3" id="KW-0732">Signal</keyword>
<dbReference type="PANTHER" id="PTHR40743">
    <property type="entry name" value="NUCLEOTIDE-DIPHOSPHO-SUGAR TRANSFERASE CONTAINING PROTEIN"/>
    <property type="match status" value="1"/>
</dbReference>
<accession>W4GJ46</accession>
<dbReference type="RefSeq" id="XP_009831187.1">
    <property type="nucleotide sequence ID" value="XM_009832885.1"/>
</dbReference>